<proteinExistence type="predicted"/>
<sequence length="175" mass="19710">MIQDSVASVQDVKEGSNLLKQPEIQLTTKEETSDGYGIAVKEFKNVDAIVADDTLGLIKNPDFSLKAMLPKKIPSRSVCFVKSEVPHQNHELWFIPTGGCSRAERRLVITQLRFKGRKERNMCAVINTNRHFIGCLAIKGIPKHLPIEENEICTTEDEEFTENATENQQDHEDSS</sequence>
<organism evidence="2 3">
    <name type="scientific">Daphnia sinensis</name>
    <dbReference type="NCBI Taxonomy" id="1820382"/>
    <lineage>
        <taxon>Eukaryota</taxon>
        <taxon>Metazoa</taxon>
        <taxon>Ecdysozoa</taxon>
        <taxon>Arthropoda</taxon>
        <taxon>Crustacea</taxon>
        <taxon>Branchiopoda</taxon>
        <taxon>Diplostraca</taxon>
        <taxon>Cladocera</taxon>
        <taxon>Anomopoda</taxon>
        <taxon>Daphniidae</taxon>
        <taxon>Daphnia</taxon>
        <taxon>Daphnia similis group</taxon>
    </lineage>
</organism>
<dbReference type="AlphaFoldDB" id="A0AAD5KLV9"/>
<protein>
    <submittedName>
        <fullName evidence="2">Uncharacterized protein</fullName>
    </submittedName>
</protein>
<dbReference type="Proteomes" id="UP000820818">
    <property type="component" value="Linkage Group LG8"/>
</dbReference>
<comment type="caution">
    <text evidence="2">The sequence shown here is derived from an EMBL/GenBank/DDBJ whole genome shotgun (WGS) entry which is preliminary data.</text>
</comment>
<accession>A0AAD5KLV9</accession>
<name>A0AAD5KLV9_9CRUS</name>
<evidence type="ECO:0000313" key="3">
    <source>
        <dbReference type="Proteomes" id="UP000820818"/>
    </source>
</evidence>
<gene>
    <name evidence="2" type="ORF">GHT06_020268</name>
</gene>
<dbReference type="EMBL" id="WJBH02000008">
    <property type="protein sequence ID" value="KAI9554979.1"/>
    <property type="molecule type" value="Genomic_DNA"/>
</dbReference>
<evidence type="ECO:0000313" key="2">
    <source>
        <dbReference type="EMBL" id="KAI9554979.1"/>
    </source>
</evidence>
<evidence type="ECO:0000256" key="1">
    <source>
        <dbReference type="SAM" id="MobiDB-lite"/>
    </source>
</evidence>
<keyword evidence="3" id="KW-1185">Reference proteome</keyword>
<feature type="region of interest" description="Disordered" evidence="1">
    <location>
        <begin position="156"/>
        <end position="175"/>
    </location>
</feature>
<reference evidence="2 3" key="1">
    <citation type="submission" date="2022-05" db="EMBL/GenBank/DDBJ databases">
        <title>A multi-omics perspective on studying reproductive biology in Daphnia sinensis.</title>
        <authorList>
            <person name="Jia J."/>
        </authorList>
    </citation>
    <scope>NUCLEOTIDE SEQUENCE [LARGE SCALE GENOMIC DNA]</scope>
    <source>
        <strain evidence="2 3">WSL</strain>
    </source>
</reference>